<evidence type="ECO:0000256" key="1">
    <source>
        <dbReference type="SAM" id="Phobius"/>
    </source>
</evidence>
<dbReference type="EMBL" id="QFMX01000023">
    <property type="protein sequence ID" value="PZO71855.1"/>
    <property type="molecule type" value="Genomic_DNA"/>
</dbReference>
<dbReference type="AlphaFoldDB" id="A0A2W5ALB3"/>
<keyword evidence="1" id="KW-0472">Membrane</keyword>
<evidence type="ECO:0000313" key="3">
    <source>
        <dbReference type="Proteomes" id="UP000249555"/>
    </source>
</evidence>
<comment type="caution">
    <text evidence="2">The sequence shown here is derived from an EMBL/GenBank/DDBJ whole genome shotgun (WGS) entry which is preliminary data.</text>
</comment>
<accession>A0A2W5ALB3</accession>
<proteinExistence type="predicted"/>
<dbReference type="Proteomes" id="UP000249555">
    <property type="component" value="Unassembled WGS sequence"/>
</dbReference>
<keyword evidence="1" id="KW-1133">Transmembrane helix</keyword>
<dbReference type="Pfam" id="PF19613">
    <property type="entry name" value="DUF6118"/>
    <property type="match status" value="1"/>
</dbReference>
<evidence type="ECO:0000313" key="2">
    <source>
        <dbReference type="EMBL" id="PZO71855.1"/>
    </source>
</evidence>
<reference evidence="2 3" key="1">
    <citation type="submission" date="2017-08" db="EMBL/GenBank/DDBJ databases">
        <title>Infants hospitalized years apart are colonized by the same room-sourced microbial strains.</title>
        <authorList>
            <person name="Brooks B."/>
            <person name="Olm M.R."/>
            <person name="Firek B.A."/>
            <person name="Baker R."/>
            <person name="Thomas B.C."/>
            <person name="Morowitz M.J."/>
            <person name="Banfield J.F."/>
        </authorList>
    </citation>
    <scope>NUCLEOTIDE SEQUENCE [LARGE SCALE GENOMIC DNA]</scope>
    <source>
        <strain evidence="2">S2_018_000_R3_119</strain>
    </source>
</reference>
<organism evidence="2 3">
    <name type="scientific">Sphingomonas taxi</name>
    <dbReference type="NCBI Taxonomy" id="1549858"/>
    <lineage>
        <taxon>Bacteria</taxon>
        <taxon>Pseudomonadati</taxon>
        <taxon>Pseudomonadota</taxon>
        <taxon>Alphaproteobacteria</taxon>
        <taxon>Sphingomonadales</taxon>
        <taxon>Sphingomonadaceae</taxon>
        <taxon>Sphingomonas</taxon>
    </lineage>
</organism>
<keyword evidence="1" id="KW-0812">Transmembrane</keyword>
<sequence length="256" mass="27720">MSMDDDMQEGGDPAEAFDRLRAVVEGQDRELALLRRAVEGLAAERAAIDVPDYTETLGHLQQGVDRATGRLDHIGKMLTAAPVMAMTPEQMAQRIAAAGNAARREDQAALAKAGEDKARVIAELRAVAGSAWTRADQKNRQLWFGLGGAAIGILVWSILPGLVARDIAPASWQWPERIAARTLDLPKWEAGQRLMRAAAPDAFANIAVADRIITANRKAVQACYTKAVKTKKTVRCTIEINRDDEAARSPIVSSTD</sequence>
<feature type="transmembrane region" description="Helical" evidence="1">
    <location>
        <begin position="142"/>
        <end position="163"/>
    </location>
</feature>
<dbReference type="InterPro" id="IPR046121">
    <property type="entry name" value="DUF6118"/>
</dbReference>
<name>A0A2W5ALB3_9SPHN</name>
<protein>
    <submittedName>
        <fullName evidence="2">Uncharacterized protein</fullName>
    </submittedName>
</protein>
<gene>
    <name evidence="2" type="ORF">DI640_13965</name>
</gene>